<evidence type="ECO:0000313" key="3">
    <source>
        <dbReference type="EMBL" id="MFC0514092.1"/>
    </source>
</evidence>
<feature type="transmembrane region" description="Helical" evidence="1">
    <location>
        <begin position="104"/>
        <end position="126"/>
    </location>
</feature>
<protein>
    <submittedName>
        <fullName evidence="3">Acyltransferase family protein</fullName>
        <ecNumber evidence="3">2.3.-.-</ecNumber>
    </submittedName>
</protein>
<keyword evidence="1" id="KW-0472">Membrane</keyword>
<dbReference type="InterPro" id="IPR050879">
    <property type="entry name" value="Acyltransferase_3"/>
</dbReference>
<dbReference type="Pfam" id="PF01757">
    <property type="entry name" value="Acyl_transf_3"/>
    <property type="match status" value="1"/>
</dbReference>
<dbReference type="RefSeq" id="WP_377021946.1">
    <property type="nucleotide sequence ID" value="NZ_JBHLTS010000019.1"/>
</dbReference>
<dbReference type="GO" id="GO:0016746">
    <property type="term" value="F:acyltransferase activity"/>
    <property type="evidence" value="ECO:0007669"/>
    <property type="project" value="UniProtKB-KW"/>
</dbReference>
<feature type="transmembrane region" description="Helical" evidence="1">
    <location>
        <begin position="12"/>
        <end position="29"/>
    </location>
</feature>
<dbReference type="EC" id="2.3.-.-" evidence="3"/>
<reference evidence="3 4" key="1">
    <citation type="submission" date="2024-09" db="EMBL/GenBank/DDBJ databases">
        <authorList>
            <person name="Sun Q."/>
            <person name="Mori K."/>
        </authorList>
    </citation>
    <scope>NUCLEOTIDE SEQUENCE [LARGE SCALE GENOMIC DNA]</scope>
    <source>
        <strain evidence="3 4">NCAIM B.02415</strain>
    </source>
</reference>
<dbReference type="Proteomes" id="UP001589828">
    <property type="component" value="Unassembled WGS sequence"/>
</dbReference>
<evidence type="ECO:0000259" key="2">
    <source>
        <dbReference type="Pfam" id="PF01757"/>
    </source>
</evidence>
<keyword evidence="1" id="KW-1133">Transmembrane helix</keyword>
<dbReference type="PANTHER" id="PTHR23028:SF53">
    <property type="entry name" value="ACYL_TRANSF_3 DOMAIN-CONTAINING PROTEIN"/>
    <property type="match status" value="1"/>
</dbReference>
<name>A0ABV6L3Q2_9SPHI</name>
<keyword evidence="1" id="KW-0812">Transmembrane</keyword>
<evidence type="ECO:0000256" key="1">
    <source>
        <dbReference type="SAM" id="Phobius"/>
    </source>
</evidence>
<keyword evidence="3" id="KW-0808">Transferase</keyword>
<feature type="transmembrane region" description="Helical" evidence="1">
    <location>
        <begin position="62"/>
        <end position="83"/>
    </location>
</feature>
<feature type="transmembrane region" description="Helical" evidence="1">
    <location>
        <begin position="155"/>
        <end position="176"/>
    </location>
</feature>
<feature type="domain" description="Acyltransferase 3" evidence="2">
    <location>
        <begin position="15"/>
        <end position="351"/>
    </location>
</feature>
<feature type="transmembrane region" description="Helical" evidence="1">
    <location>
        <begin position="331"/>
        <end position="354"/>
    </location>
</feature>
<evidence type="ECO:0000313" key="4">
    <source>
        <dbReference type="Proteomes" id="UP001589828"/>
    </source>
</evidence>
<feature type="transmembrane region" description="Helical" evidence="1">
    <location>
        <begin position="261"/>
        <end position="280"/>
    </location>
</feature>
<sequence>MTTKTSKSESATIVYLRGLAAFGVVLYHVREDLWVGWNALRGSSSASAFDKAVAWISIPTPFLGSGVILFFLLSGFCISLPYVGNNARKLNLEEYAIRRFFRIYPPYLIAIIVTLIIEFVLLKTYALPVAPYTSYLANVFMVQNYTTGALTSNGALWTLPVELELYIAFPVVFYLLKNWGNKALIIITGIVSLIALGLFISGQFWLGSDFAMYWVVWCAGVLLAKDYANGTLRKPSNWLLVTGVIAIGIAVVLQVRGIPSPYLELLFGFFYLMLLWFGISTEHRWNKYIPGGIVKAMNVLGTCSFSLYLIHKPVFRLIGIVWVNYFGGKPVNFLIPFGFSILMVFIAWGFYLLIEAPTHALAKKLSRTKKQPAVIVPVNE</sequence>
<feature type="transmembrane region" description="Helical" evidence="1">
    <location>
        <begin position="183"/>
        <end position="205"/>
    </location>
</feature>
<keyword evidence="4" id="KW-1185">Reference proteome</keyword>
<accession>A0ABV6L3Q2</accession>
<feature type="transmembrane region" description="Helical" evidence="1">
    <location>
        <begin position="237"/>
        <end position="255"/>
    </location>
</feature>
<dbReference type="EMBL" id="JBHLTS010000019">
    <property type="protein sequence ID" value="MFC0514092.1"/>
    <property type="molecule type" value="Genomic_DNA"/>
</dbReference>
<organism evidence="3 4">
    <name type="scientific">Mucilaginibacter angelicae</name>
    <dbReference type="NCBI Taxonomy" id="869718"/>
    <lineage>
        <taxon>Bacteria</taxon>
        <taxon>Pseudomonadati</taxon>
        <taxon>Bacteroidota</taxon>
        <taxon>Sphingobacteriia</taxon>
        <taxon>Sphingobacteriales</taxon>
        <taxon>Sphingobacteriaceae</taxon>
        <taxon>Mucilaginibacter</taxon>
    </lineage>
</organism>
<proteinExistence type="predicted"/>
<feature type="transmembrane region" description="Helical" evidence="1">
    <location>
        <begin position="292"/>
        <end position="311"/>
    </location>
</feature>
<keyword evidence="3" id="KW-0012">Acyltransferase</keyword>
<comment type="caution">
    <text evidence="3">The sequence shown here is derived from an EMBL/GenBank/DDBJ whole genome shotgun (WGS) entry which is preliminary data.</text>
</comment>
<feature type="transmembrane region" description="Helical" evidence="1">
    <location>
        <begin position="211"/>
        <end position="228"/>
    </location>
</feature>
<dbReference type="InterPro" id="IPR002656">
    <property type="entry name" value="Acyl_transf_3_dom"/>
</dbReference>
<gene>
    <name evidence="3" type="ORF">ACFFGT_07780</name>
</gene>
<dbReference type="PANTHER" id="PTHR23028">
    <property type="entry name" value="ACETYLTRANSFERASE"/>
    <property type="match status" value="1"/>
</dbReference>